<feature type="signal peptide" evidence="1">
    <location>
        <begin position="1"/>
        <end position="25"/>
    </location>
</feature>
<evidence type="ECO:0000256" key="1">
    <source>
        <dbReference type="SAM" id="SignalP"/>
    </source>
</evidence>
<gene>
    <name evidence="2" type="ORF">COB20_06525</name>
</gene>
<accession>A0A2A4X7N5</accession>
<evidence type="ECO:0000313" key="2">
    <source>
        <dbReference type="EMBL" id="PCI78570.1"/>
    </source>
</evidence>
<keyword evidence="1" id="KW-0732">Signal</keyword>
<dbReference type="EMBL" id="NVUL01000030">
    <property type="protein sequence ID" value="PCI78570.1"/>
    <property type="molecule type" value="Genomic_DNA"/>
</dbReference>
<dbReference type="Proteomes" id="UP000218767">
    <property type="component" value="Unassembled WGS sequence"/>
</dbReference>
<proteinExistence type="predicted"/>
<dbReference type="AlphaFoldDB" id="A0A2A4X7N5"/>
<reference evidence="3" key="1">
    <citation type="submission" date="2017-08" db="EMBL/GenBank/DDBJ databases">
        <title>A dynamic microbial community with high functional redundancy inhabits the cold, oxic subseafloor aquifer.</title>
        <authorList>
            <person name="Tully B.J."/>
            <person name="Wheat C.G."/>
            <person name="Glazer B.T."/>
            <person name="Huber J.A."/>
        </authorList>
    </citation>
    <scope>NUCLEOTIDE SEQUENCE [LARGE SCALE GENOMIC DNA]</scope>
</reference>
<comment type="caution">
    <text evidence="2">The sequence shown here is derived from an EMBL/GenBank/DDBJ whole genome shotgun (WGS) entry which is preliminary data.</text>
</comment>
<name>A0A2A4X7N5_9GAMM</name>
<organism evidence="2 3">
    <name type="scientific">SAR86 cluster bacterium</name>
    <dbReference type="NCBI Taxonomy" id="2030880"/>
    <lineage>
        <taxon>Bacteria</taxon>
        <taxon>Pseudomonadati</taxon>
        <taxon>Pseudomonadota</taxon>
        <taxon>Gammaproteobacteria</taxon>
        <taxon>SAR86 cluster</taxon>
    </lineage>
</organism>
<feature type="chain" id="PRO_5012517492" evidence="1">
    <location>
        <begin position="26"/>
        <end position="147"/>
    </location>
</feature>
<sequence length="147" mass="16445">MRINKFLSASCLFFFLFFVSGTSLAEVESVFISSTLDPNAIIITEVDVIFIYDTETVANLPSTKSAWYSNKRRFTADAGEKMDIVNVFIPQGFDSEMASLPARRAEALKVVVYAYHDDSKATPRDITEVNNVLVEIDPFGIRVSSRD</sequence>
<protein>
    <submittedName>
        <fullName evidence="2">Uncharacterized protein</fullName>
    </submittedName>
</protein>
<evidence type="ECO:0000313" key="3">
    <source>
        <dbReference type="Proteomes" id="UP000218767"/>
    </source>
</evidence>